<evidence type="ECO:0000313" key="2">
    <source>
        <dbReference type="Proteomes" id="UP000193587"/>
    </source>
</evidence>
<dbReference type="NCBIfam" id="TIGR02590">
    <property type="entry name" value="cas_Csh2"/>
    <property type="match status" value="1"/>
</dbReference>
<dbReference type="Pfam" id="PF05107">
    <property type="entry name" value="Cas_Cas7"/>
    <property type="match status" value="1"/>
</dbReference>
<dbReference type="NCBIfam" id="TIGR01595">
    <property type="entry name" value="cas_CT1132"/>
    <property type="match status" value="1"/>
</dbReference>
<comment type="caution">
    <text evidence="1">The sequence shown here is derived from an EMBL/GenBank/DDBJ whole genome shotgun (WGS) entry which is preliminary data.</text>
</comment>
<name>A0A1X4GKN5_HALEZ</name>
<dbReference type="Proteomes" id="UP000193587">
    <property type="component" value="Unassembled WGS sequence"/>
</dbReference>
<gene>
    <name evidence="1" type="ORF">B9H04_11445</name>
</gene>
<dbReference type="InterPro" id="IPR013419">
    <property type="entry name" value="CRISPR-assoc_prot_Cas7/Csh2"/>
</dbReference>
<organism evidence="1 2">
    <name type="scientific">Halorubrum ezzemoulense DSM 17463</name>
    <dbReference type="NCBI Taxonomy" id="1121945"/>
    <lineage>
        <taxon>Archaea</taxon>
        <taxon>Methanobacteriati</taxon>
        <taxon>Methanobacteriota</taxon>
        <taxon>Stenosarchaea group</taxon>
        <taxon>Halobacteria</taxon>
        <taxon>Halobacteriales</taxon>
        <taxon>Haloferacaceae</taxon>
        <taxon>Halorubrum</taxon>
    </lineage>
</organism>
<sequence>MMSDTITADLDGDDSVENRSEIVFAYDAEDTNPNGNPLSANDKPRIDETTGAAVVTDVRLKRYIRDQLDDDGYSVYIQNPTKSDADSVLDRDDLFSAVTGIDEEDLGDMTGSEAAEKFLANATDVRYFGATCSFSSDFQSELGDGFPGQFIGPVQFSHARSLNTVVQKSESKQLSTVVSSGGDAEQGTFATDNRLQYAFVPFHGVVNEIGANDTLLSQTDVERLDTLLWRSLKNQTLTRSKMGHQPRLYLRIEYATDAFHIGTLDDGLELVQEKRDAELRNITDVVLGVDGLIGDLDEYSDHIEAVHVIADRHLTVEANGETGGPDHLVSAFEDAIGAESVMEVDPYGE</sequence>
<evidence type="ECO:0000313" key="1">
    <source>
        <dbReference type="EMBL" id="OSO97776.1"/>
    </source>
</evidence>
<reference evidence="1 2" key="1">
    <citation type="submission" date="2017-04" db="EMBL/GenBank/DDBJ databases">
        <title>MLSA of the genus Halorubrum.</title>
        <authorList>
            <person name="De La Haba R."/>
            <person name="Sanchez-Porro C."/>
            <person name="Infante-Dominguez C."/>
            <person name="Ventosa A."/>
        </authorList>
    </citation>
    <scope>NUCLEOTIDE SEQUENCE [LARGE SCALE GENOMIC DNA]</scope>
    <source>
        <strain evidence="1 2">DSM 17463</strain>
    </source>
</reference>
<proteinExistence type="predicted"/>
<dbReference type="STRING" id="1121945.GCA_000421805_02493"/>
<dbReference type="InterPro" id="IPR006482">
    <property type="entry name" value="Cas7_Csh2/Csh2"/>
</dbReference>
<dbReference type="RefSeq" id="WP_080508601.1">
    <property type="nucleotide sequence ID" value="NZ_ATXS01000011.1"/>
</dbReference>
<accession>A0A1X4GKN5</accession>
<dbReference type="AlphaFoldDB" id="A0A1X4GKN5"/>
<dbReference type="GO" id="GO:0043571">
    <property type="term" value="P:maintenance of CRISPR repeat elements"/>
    <property type="evidence" value="ECO:0007669"/>
    <property type="project" value="InterPro"/>
</dbReference>
<protein>
    <submittedName>
        <fullName evidence="1">Type I-B CRISPR-associated protein Cas7/Csh2</fullName>
    </submittedName>
</protein>
<dbReference type="EMBL" id="NEDJ01000040">
    <property type="protein sequence ID" value="OSO97776.1"/>
    <property type="molecule type" value="Genomic_DNA"/>
</dbReference>